<keyword evidence="2" id="KW-1185">Reference proteome</keyword>
<evidence type="ECO:0000313" key="1">
    <source>
        <dbReference type="EMBL" id="GAA0186747.1"/>
    </source>
</evidence>
<evidence type="ECO:0000313" key="2">
    <source>
        <dbReference type="Proteomes" id="UP001454036"/>
    </source>
</evidence>
<dbReference type="AlphaFoldDB" id="A0AAV3S2A5"/>
<dbReference type="Gene3D" id="3.60.10.10">
    <property type="entry name" value="Endonuclease/exonuclease/phosphatase"/>
    <property type="match status" value="1"/>
</dbReference>
<sequence>MTVVYAASKAPMRRVLWKDLTALSLLYKPWVLLGDFNAITSRAEHKGDAFFDLGSSTDFNAFISSCELSDAGFIGSQFTRSCGLHYSRLDRVLCDSSFLDVFPVLSVRHLVKTHSDHAPLLINIQSNTGRTLSAFRFQNMWSKHKDFPSVVADAWNQDFYGDPFFTISSKLKALKLILKEWNRDIFGNVTTKVESAEEEVRMCEVSFELSGSNEHKATLQLAKSYHLHCIAVEEEFLAQKSGIKWMKEGDRSTGFFHAVIKKKNRKKQIPGILEEGIWITDKKLIAESASNFFMKAFTGDSSEVNMEDLQNFIPSLVTQEHNDLLMAKPSMQEVKNTVFSLDKSSVAGPDGFNGFFFQEFWDLIAEDVFRAVLHFMDGHALPRSFIATVISLIPKC</sequence>
<gene>
    <name evidence="1" type="ORF">LIER_34035</name>
</gene>
<dbReference type="EMBL" id="BAABME010013991">
    <property type="protein sequence ID" value="GAA0186747.1"/>
    <property type="molecule type" value="Genomic_DNA"/>
</dbReference>
<organism evidence="1 2">
    <name type="scientific">Lithospermum erythrorhizon</name>
    <name type="common">Purple gromwell</name>
    <name type="synonym">Lithospermum officinale var. erythrorhizon</name>
    <dbReference type="NCBI Taxonomy" id="34254"/>
    <lineage>
        <taxon>Eukaryota</taxon>
        <taxon>Viridiplantae</taxon>
        <taxon>Streptophyta</taxon>
        <taxon>Embryophyta</taxon>
        <taxon>Tracheophyta</taxon>
        <taxon>Spermatophyta</taxon>
        <taxon>Magnoliopsida</taxon>
        <taxon>eudicotyledons</taxon>
        <taxon>Gunneridae</taxon>
        <taxon>Pentapetalae</taxon>
        <taxon>asterids</taxon>
        <taxon>lamiids</taxon>
        <taxon>Boraginales</taxon>
        <taxon>Boraginaceae</taxon>
        <taxon>Boraginoideae</taxon>
        <taxon>Lithospermeae</taxon>
        <taxon>Lithospermum</taxon>
    </lineage>
</organism>
<accession>A0AAV3S2A5</accession>
<dbReference type="PANTHER" id="PTHR33710">
    <property type="entry name" value="BNAC02G09200D PROTEIN"/>
    <property type="match status" value="1"/>
</dbReference>
<proteinExistence type="predicted"/>
<dbReference type="Proteomes" id="UP001454036">
    <property type="component" value="Unassembled WGS sequence"/>
</dbReference>
<dbReference type="SUPFAM" id="SSF56219">
    <property type="entry name" value="DNase I-like"/>
    <property type="match status" value="1"/>
</dbReference>
<dbReference type="InterPro" id="IPR036691">
    <property type="entry name" value="Endo/exonu/phosph_ase_sf"/>
</dbReference>
<dbReference type="PANTHER" id="PTHR33710:SF79">
    <property type="entry name" value="OS06G0205337 PROTEIN"/>
    <property type="match status" value="1"/>
</dbReference>
<comment type="caution">
    <text evidence="1">The sequence shown here is derived from an EMBL/GenBank/DDBJ whole genome shotgun (WGS) entry which is preliminary data.</text>
</comment>
<reference evidence="1 2" key="1">
    <citation type="submission" date="2024-01" db="EMBL/GenBank/DDBJ databases">
        <title>The complete chloroplast genome sequence of Lithospermum erythrorhizon: insights into the phylogenetic relationship among Boraginaceae species and the maternal lineages of purple gromwells.</title>
        <authorList>
            <person name="Okada T."/>
            <person name="Watanabe K."/>
        </authorList>
    </citation>
    <scope>NUCLEOTIDE SEQUENCE [LARGE SCALE GENOMIC DNA]</scope>
</reference>
<protein>
    <submittedName>
        <fullName evidence="1">Uncharacterized protein</fullName>
    </submittedName>
</protein>
<name>A0AAV3S2A5_LITER</name>